<gene>
    <name evidence="2" type="ORF">dnm_098590</name>
</gene>
<reference evidence="2" key="1">
    <citation type="journal article" date="2021" name="Microb. Physiol.">
        <title>Proteogenomic Insights into the Physiology of Marine, Sulfate-Reducing, Filamentous Desulfonema limicola and Desulfonema magnum.</title>
        <authorList>
            <person name="Schnaars V."/>
            <person name="Wohlbrand L."/>
            <person name="Scheve S."/>
            <person name="Hinrichs C."/>
            <person name="Reinhardt R."/>
            <person name="Rabus R."/>
        </authorList>
    </citation>
    <scope>NUCLEOTIDE SEQUENCE</scope>
    <source>
        <strain evidence="2">4be13</strain>
    </source>
</reference>
<proteinExistence type="predicted"/>
<evidence type="ECO:0000256" key="1">
    <source>
        <dbReference type="SAM" id="MobiDB-lite"/>
    </source>
</evidence>
<feature type="region of interest" description="Disordered" evidence="1">
    <location>
        <begin position="1"/>
        <end position="24"/>
    </location>
</feature>
<protein>
    <submittedName>
        <fullName evidence="2">Uncharacterized protein</fullName>
    </submittedName>
</protein>
<dbReference type="Proteomes" id="UP000663722">
    <property type="component" value="Chromosome"/>
</dbReference>
<dbReference type="EMBL" id="CP061800">
    <property type="protein sequence ID" value="QTA93754.1"/>
    <property type="molecule type" value="Genomic_DNA"/>
</dbReference>
<evidence type="ECO:0000313" key="3">
    <source>
        <dbReference type="Proteomes" id="UP000663722"/>
    </source>
</evidence>
<evidence type="ECO:0000313" key="2">
    <source>
        <dbReference type="EMBL" id="QTA93754.1"/>
    </source>
</evidence>
<dbReference type="KEGG" id="dmm:dnm_098590"/>
<name>A0A975BXT2_9BACT</name>
<sequence>MSRSDTHPSFNPRPPCGERPSETYTDDLVIFVSIHAPRAGSDPIQAT</sequence>
<keyword evidence="3" id="KW-1185">Reference proteome</keyword>
<accession>A0A975BXT2</accession>
<organism evidence="2 3">
    <name type="scientific">Desulfonema magnum</name>
    <dbReference type="NCBI Taxonomy" id="45655"/>
    <lineage>
        <taxon>Bacteria</taxon>
        <taxon>Pseudomonadati</taxon>
        <taxon>Thermodesulfobacteriota</taxon>
        <taxon>Desulfobacteria</taxon>
        <taxon>Desulfobacterales</taxon>
        <taxon>Desulfococcaceae</taxon>
        <taxon>Desulfonema</taxon>
    </lineage>
</organism>
<dbReference type="AlphaFoldDB" id="A0A975BXT2"/>